<accession>A0A1Q5THS3</accession>
<feature type="chain" id="PRO_5012863732" evidence="1">
    <location>
        <begin position="29"/>
        <end position="316"/>
    </location>
</feature>
<organism evidence="2 3">
    <name type="scientific">Xenorhabdus thuongxuanensis</name>
    <dbReference type="NCBI Taxonomy" id="1873484"/>
    <lineage>
        <taxon>Bacteria</taxon>
        <taxon>Pseudomonadati</taxon>
        <taxon>Pseudomonadota</taxon>
        <taxon>Gammaproteobacteria</taxon>
        <taxon>Enterobacterales</taxon>
        <taxon>Morganellaceae</taxon>
        <taxon>Xenorhabdus</taxon>
    </lineage>
</organism>
<sequence>MKKYNYSLLSLAIKIACLFTGINTNATADSSCGTPNGTTKIDFVKKDSCNLVSHGTVVIEDKKSIVVTVGSDLSSNYHYEYNAINIGNDDNFSQPISANEVNNFGMLYGYIGVNVTYTGSVEKIVNSEHGIIDGDYAALWISGQLNTLDNNGTIKFKNENSNYSIYVDAAQGTGDLDGMYGNVTEIINRNKGNINGIHIDNLSKIKTINNDGTVTGIEDGIHVAGGGTIERLSNNLESKITAKQDAISVTGEGISKSKTASNITKITNASLVHGKQNGIFIDDKGIIGSISNTDSGEIKGISLLSPQEKLIANWSP</sequence>
<gene>
    <name evidence="2" type="ORF">Xentx_03587</name>
</gene>
<evidence type="ECO:0000313" key="3">
    <source>
        <dbReference type="Proteomes" id="UP000186277"/>
    </source>
</evidence>
<dbReference type="EMBL" id="MKGR01000066">
    <property type="protein sequence ID" value="OKO99755.1"/>
    <property type="molecule type" value="Genomic_DNA"/>
</dbReference>
<dbReference type="RefSeq" id="WP_074021856.1">
    <property type="nucleotide sequence ID" value="NZ_CAWMWP010000094.1"/>
</dbReference>
<keyword evidence="3" id="KW-1185">Reference proteome</keyword>
<protein>
    <submittedName>
        <fullName evidence="2">Outer membrane autotransporter barrel domain-containing protein</fullName>
    </submittedName>
</protein>
<dbReference type="OrthoDB" id="6053567at2"/>
<dbReference type="Proteomes" id="UP000186277">
    <property type="component" value="Unassembled WGS sequence"/>
</dbReference>
<name>A0A1Q5THS3_9GAMM</name>
<dbReference type="AlphaFoldDB" id="A0A1Q5THS3"/>
<reference evidence="2 3" key="1">
    <citation type="submission" date="2016-09" db="EMBL/GenBank/DDBJ databases">
        <title>Xenorhabdus thuongxuanensis sp. nov. and Xenorhabdus eapokensis sp. nov., isolated from Steinernema species.</title>
        <authorList>
            <person name="Kaempfer P."/>
            <person name="Tobias N.J."/>
            <person name="Phan Ke L."/>
            <person name="Bode H.B."/>
            <person name="Glaeser S.P."/>
        </authorList>
    </citation>
    <scope>NUCLEOTIDE SEQUENCE [LARGE SCALE GENOMIC DNA]</scope>
    <source>
        <strain evidence="2 3">30TX1</strain>
    </source>
</reference>
<feature type="signal peptide" evidence="1">
    <location>
        <begin position="1"/>
        <end position="28"/>
    </location>
</feature>
<proteinExistence type="predicted"/>
<comment type="caution">
    <text evidence="2">The sequence shown here is derived from an EMBL/GenBank/DDBJ whole genome shotgun (WGS) entry which is preliminary data.</text>
</comment>
<evidence type="ECO:0000256" key="1">
    <source>
        <dbReference type="SAM" id="SignalP"/>
    </source>
</evidence>
<evidence type="ECO:0000313" key="2">
    <source>
        <dbReference type="EMBL" id="OKO99755.1"/>
    </source>
</evidence>
<keyword evidence="1" id="KW-0732">Signal</keyword>